<feature type="domain" description="DUF5060" evidence="2">
    <location>
        <begin position="2"/>
        <end position="65"/>
    </location>
</feature>
<reference evidence="4" key="2">
    <citation type="submission" date="2021-04" db="EMBL/GenBank/DDBJ databases">
        <authorList>
            <person name="Gilroy R."/>
        </authorList>
    </citation>
    <scope>NUCLEOTIDE SEQUENCE</scope>
    <source>
        <strain evidence="4">14324</strain>
    </source>
</reference>
<protein>
    <submittedName>
        <fullName evidence="4">DUF5060 domain-containing protein</fullName>
    </submittedName>
</protein>
<proteinExistence type="predicted"/>
<dbReference type="Pfam" id="PF18310">
    <property type="entry name" value="DUF5605"/>
    <property type="match status" value="1"/>
</dbReference>
<dbReference type="InterPro" id="IPR013783">
    <property type="entry name" value="Ig-like_fold"/>
</dbReference>
<dbReference type="InterPro" id="IPR041239">
    <property type="entry name" value="DUF5605"/>
</dbReference>
<name>A0A9D2DRQ0_9FIRM</name>
<evidence type="ECO:0000259" key="1">
    <source>
        <dbReference type="Pfam" id="PF13204"/>
    </source>
</evidence>
<evidence type="ECO:0000259" key="3">
    <source>
        <dbReference type="Pfam" id="PF18310"/>
    </source>
</evidence>
<reference evidence="4" key="1">
    <citation type="journal article" date="2021" name="PeerJ">
        <title>Extensive microbial diversity within the chicken gut microbiome revealed by metagenomics and culture.</title>
        <authorList>
            <person name="Gilroy R."/>
            <person name="Ravi A."/>
            <person name="Getino M."/>
            <person name="Pursley I."/>
            <person name="Horton D.L."/>
            <person name="Alikhan N.F."/>
            <person name="Baker D."/>
            <person name="Gharbi K."/>
            <person name="Hall N."/>
            <person name="Watson M."/>
            <person name="Adriaenssens E.M."/>
            <person name="Foster-Nyarko E."/>
            <person name="Jarju S."/>
            <person name="Secka A."/>
            <person name="Antonio M."/>
            <person name="Oren A."/>
            <person name="Chaudhuri R.R."/>
            <person name="La Ragione R."/>
            <person name="Hildebrand F."/>
            <person name="Pallen M.J."/>
        </authorList>
    </citation>
    <scope>NUCLEOTIDE SEQUENCE</scope>
    <source>
        <strain evidence="4">14324</strain>
    </source>
</reference>
<feature type="domain" description="DUF5605" evidence="3">
    <location>
        <begin position="441"/>
        <end position="505"/>
    </location>
</feature>
<evidence type="ECO:0000259" key="2">
    <source>
        <dbReference type="Pfam" id="PF16586"/>
    </source>
</evidence>
<dbReference type="Gene3D" id="3.20.20.80">
    <property type="entry name" value="Glycosidases"/>
    <property type="match status" value="1"/>
</dbReference>
<dbReference type="Pfam" id="PF13204">
    <property type="entry name" value="Apiosidase"/>
    <property type="match status" value="1"/>
</dbReference>
<dbReference type="EMBL" id="DXBU01000067">
    <property type="protein sequence ID" value="HIZ22131.1"/>
    <property type="molecule type" value="Genomic_DNA"/>
</dbReference>
<evidence type="ECO:0000313" key="4">
    <source>
        <dbReference type="EMBL" id="HIZ22131.1"/>
    </source>
</evidence>
<dbReference type="PANTHER" id="PTHR37836">
    <property type="entry name" value="LMO1036 PROTEIN"/>
    <property type="match status" value="1"/>
</dbReference>
<dbReference type="SUPFAM" id="SSF51445">
    <property type="entry name" value="(Trans)glycosidases"/>
    <property type="match status" value="1"/>
</dbReference>
<dbReference type="InterPro" id="IPR025277">
    <property type="entry name" value="Apiosidase-like_cat_dom"/>
</dbReference>
<dbReference type="InterPro" id="IPR032260">
    <property type="entry name" value="DUF5060"/>
</dbReference>
<gene>
    <name evidence="4" type="ORF">IAA21_04940</name>
</gene>
<sequence>MQQYKKFELVFQGEEPKGSWSEIDLKARFTCGGEEKEIDGFYAGKGRYIIRYLPQRTGMVSWRTEGLFCESGQEECVPCEDRIHHGVVKPAGTALSYEDGTSCRPFGTTVYAMMHQPKELIAQTIRSIIRSPFDKVRTCVFPKHYVFNENEPELFAFERREDGTFDYHRPCFAFWDAFEEMLETLGDHGVEVDLILFHPYDHWGFSRMTREEYKPYLHYLLARFASYANVWWSLANEYDCMRAFKKEDWDWIDSFIHEKDVYGHMLSCHHMLRNYDFSRENVTHCSIQGDVTAVETYMKKYHKPVLMDEFGYEGNIFCHWGHLSGFELVNRFWLCCVQGGYGTHGETFMNDTDTLWWGKGGELVGKSPERIRFLKEIIRELPGALEPVPYEVVSMETLGEMRRGLHKDQQTDFTRALMEMPDEEAARMIESITRDTRIYTGHYKEEAYLAYYGRHCTAVGDLTLPDNGSYRVEVIDVWDMTRKTILTNVNGKVEFSLPGKEGIAVLATKEGHV</sequence>
<evidence type="ECO:0000313" key="5">
    <source>
        <dbReference type="Proteomes" id="UP000824041"/>
    </source>
</evidence>
<accession>A0A9D2DRQ0</accession>
<dbReference type="Gene3D" id="2.60.40.10">
    <property type="entry name" value="Immunoglobulins"/>
    <property type="match status" value="1"/>
</dbReference>
<feature type="domain" description="Apiosidase-like catalytic" evidence="1">
    <location>
        <begin position="163"/>
        <end position="342"/>
    </location>
</feature>
<comment type="caution">
    <text evidence="4">The sequence shown here is derived from an EMBL/GenBank/DDBJ whole genome shotgun (WGS) entry which is preliminary data.</text>
</comment>
<dbReference type="Gene3D" id="2.60.40.3950">
    <property type="match status" value="1"/>
</dbReference>
<dbReference type="Pfam" id="PF16586">
    <property type="entry name" value="DUF5060"/>
    <property type="match status" value="1"/>
</dbReference>
<dbReference type="PANTHER" id="PTHR37836:SF2">
    <property type="entry name" value="DUF4038 DOMAIN-CONTAINING PROTEIN"/>
    <property type="match status" value="1"/>
</dbReference>
<dbReference type="AlphaFoldDB" id="A0A9D2DRQ0"/>
<dbReference type="Proteomes" id="UP000824041">
    <property type="component" value="Unassembled WGS sequence"/>
</dbReference>
<organism evidence="4 5">
    <name type="scientific">Candidatus Blautia faecigallinarum</name>
    <dbReference type="NCBI Taxonomy" id="2838488"/>
    <lineage>
        <taxon>Bacteria</taxon>
        <taxon>Bacillati</taxon>
        <taxon>Bacillota</taxon>
        <taxon>Clostridia</taxon>
        <taxon>Lachnospirales</taxon>
        <taxon>Lachnospiraceae</taxon>
        <taxon>Blautia</taxon>
    </lineage>
</organism>
<dbReference type="InterPro" id="IPR017853">
    <property type="entry name" value="GH"/>
</dbReference>